<reference evidence="1" key="1">
    <citation type="submission" date="2021-06" db="EMBL/GenBank/DDBJ databases">
        <authorList>
            <person name="Hodson N. C."/>
            <person name="Mongue J. A."/>
            <person name="Jaron S. K."/>
        </authorList>
    </citation>
    <scope>NUCLEOTIDE SEQUENCE</scope>
</reference>
<organism evidence="1 2">
    <name type="scientific">Allacma fusca</name>
    <dbReference type="NCBI Taxonomy" id="39272"/>
    <lineage>
        <taxon>Eukaryota</taxon>
        <taxon>Metazoa</taxon>
        <taxon>Ecdysozoa</taxon>
        <taxon>Arthropoda</taxon>
        <taxon>Hexapoda</taxon>
        <taxon>Collembola</taxon>
        <taxon>Symphypleona</taxon>
        <taxon>Sminthuridae</taxon>
        <taxon>Allacma</taxon>
    </lineage>
</organism>
<dbReference type="EMBL" id="CAJVCH010538825">
    <property type="protein sequence ID" value="CAG7826166.1"/>
    <property type="molecule type" value="Genomic_DNA"/>
</dbReference>
<dbReference type="Proteomes" id="UP000708208">
    <property type="component" value="Unassembled WGS sequence"/>
</dbReference>
<keyword evidence="2" id="KW-1185">Reference proteome</keyword>
<name>A0A8J2PSL8_9HEXA</name>
<dbReference type="AlphaFoldDB" id="A0A8J2PSL8"/>
<evidence type="ECO:0000313" key="1">
    <source>
        <dbReference type="EMBL" id="CAG7826166.1"/>
    </source>
</evidence>
<protein>
    <submittedName>
        <fullName evidence="1">Uncharacterized protein</fullName>
    </submittedName>
</protein>
<sequence>MDFVPGEKFFFKTDGDYEPIVRSGLVVLDNYKIIKFEAKEYINTHNHLFEYIMVRMNRRLHEIIRIKPLTPKDPLLKITKFFECTSSVNFEFREHLSFILNNYVNGEIQLDISSILMLSLQLGKQNLFFEVRNKILADTLLDVKDEKIAITLLGELFLGDSDEPSQELSSHAILQMQCTNFRRISGQNTG</sequence>
<gene>
    <name evidence="1" type="ORF">AFUS01_LOCUS36234</name>
</gene>
<comment type="caution">
    <text evidence="1">The sequence shown here is derived from an EMBL/GenBank/DDBJ whole genome shotgun (WGS) entry which is preliminary data.</text>
</comment>
<proteinExistence type="predicted"/>
<evidence type="ECO:0000313" key="2">
    <source>
        <dbReference type="Proteomes" id="UP000708208"/>
    </source>
</evidence>
<accession>A0A8J2PSL8</accession>